<sequence>MNCLFCKQNSDNSKSVEHIIPESLGNKEHILDKGFVCDKCNQYFALKIEKPLLEQPYFRNVRHRAGIESKKGRIPIENAIFISPELAKAEVIIDKRGRVSIVFSEQDEKNAHKIFSKSKGSMIIPAFDKPEPNNKILSRFLAKVAVEALLYYLIKEDGWIEEVMNKPELDEIKNYARNGVGIDFWKYNQRRIYSEETRFNHSKISIENYEVLHEFRILITKENHYYFVIAIMGIEYTIGYGGSDLGSFLNWLEENNNNSILDDIHEQKSSS</sequence>
<reference evidence="2 3" key="1">
    <citation type="submission" date="2023-12" db="EMBL/GenBank/DDBJ databases">
        <title>Novel species of the genus Arcicella isolated from rivers.</title>
        <authorList>
            <person name="Lu H."/>
        </authorList>
    </citation>
    <scope>NUCLEOTIDE SEQUENCE [LARGE SCALE GENOMIC DNA]</scope>
    <source>
        <strain evidence="2 3">DC2W</strain>
    </source>
</reference>
<keyword evidence="2" id="KW-0378">Hydrolase</keyword>
<dbReference type="EMBL" id="JAYGIL010000003">
    <property type="protein sequence ID" value="MEA5401776.1"/>
    <property type="molecule type" value="Genomic_DNA"/>
</dbReference>
<feature type="domain" description="HNH endonuclease 5" evidence="1">
    <location>
        <begin position="3"/>
        <end position="54"/>
    </location>
</feature>
<dbReference type="InterPro" id="IPR029471">
    <property type="entry name" value="HNH_5"/>
</dbReference>
<dbReference type="GO" id="GO:0004519">
    <property type="term" value="F:endonuclease activity"/>
    <property type="evidence" value="ECO:0007669"/>
    <property type="project" value="UniProtKB-KW"/>
</dbReference>
<evidence type="ECO:0000313" key="3">
    <source>
        <dbReference type="Proteomes" id="UP001303899"/>
    </source>
</evidence>
<organism evidence="2 3">
    <name type="scientific">Arcicella gelida</name>
    <dbReference type="NCBI Taxonomy" id="2984195"/>
    <lineage>
        <taxon>Bacteria</taxon>
        <taxon>Pseudomonadati</taxon>
        <taxon>Bacteroidota</taxon>
        <taxon>Cytophagia</taxon>
        <taxon>Cytophagales</taxon>
        <taxon>Flectobacillaceae</taxon>
        <taxon>Arcicella</taxon>
    </lineage>
</organism>
<gene>
    <name evidence="2" type="ORF">VB776_02540</name>
</gene>
<protein>
    <submittedName>
        <fullName evidence="2">HNH endonuclease</fullName>
    </submittedName>
</protein>
<name>A0ABU5RZX6_9BACT</name>
<accession>A0ABU5RZX6</accession>
<proteinExistence type="predicted"/>
<comment type="caution">
    <text evidence="2">The sequence shown here is derived from an EMBL/GenBank/DDBJ whole genome shotgun (WGS) entry which is preliminary data.</text>
</comment>
<keyword evidence="2" id="KW-0540">Nuclease</keyword>
<dbReference type="Pfam" id="PF14279">
    <property type="entry name" value="HNH_5"/>
    <property type="match status" value="1"/>
</dbReference>
<evidence type="ECO:0000313" key="2">
    <source>
        <dbReference type="EMBL" id="MEA5401776.1"/>
    </source>
</evidence>
<evidence type="ECO:0000259" key="1">
    <source>
        <dbReference type="Pfam" id="PF14279"/>
    </source>
</evidence>
<dbReference type="RefSeq" id="WP_323325710.1">
    <property type="nucleotide sequence ID" value="NZ_JAYGIL010000003.1"/>
</dbReference>
<keyword evidence="2" id="KW-0255">Endonuclease</keyword>
<keyword evidence="3" id="KW-1185">Reference proteome</keyword>
<dbReference type="Proteomes" id="UP001303899">
    <property type="component" value="Unassembled WGS sequence"/>
</dbReference>